<accession>A0A345SYD4</accession>
<keyword evidence="3" id="KW-0479">Metal-binding</keyword>
<dbReference type="GO" id="GO:0005344">
    <property type="term" value="F:oxygen carrier activity"/>
    <property type="evidence" value="ECO:0007669"/>
    <property type="project" value="UniProtKB-KW"/>
</dbReference>
<dbReference type="InterPro" id="IPR012292">
    <property type="entry name" value="Globin/Proto"/>
</dbReference>
<dbReference type="GO" id="GO:0020037">
    <property type="term" value="F:heme binding"/>
    <property type="evidence" value="ECO:0007669"/>
    <property type="project" value="InterPro"/>
</dbReference>
<dbReference type="Pfam" id="PF00042">
    <property type="entry name" value="Globin"/>
    <property type="match status" value="1"/>
</dbReference>
<proteinExistence type="inferred from homology"/>
<dbReference type="SUPFAM" id="SSF46458">
    <property type="entry name" value="Globin-like"/>
    <property type="match status" value="1"/>
</dbReference>
<dbReference type="PANTHER" id="PTHR43396:SF3">
    <property type="entry name" value="FLAVOHEMOPROTEIN"/>
    <property type="match status" value="1"/>
</dbReference>
<dbReference type="KEGG" id="stri:C7M71_016220"/>
<dbReference type="CDD" id="cd12131">
    <property type="entry name" value="HGbI-like"/>
    <property type="match status" value="1"/>
</dbReference>
<dbReference type="GO" id="GO:0071949">
    <property type="term" value="F:FAD binding"/>
    <property type="evidence" value="ECO:0007669"/>
    <property type="project" value="TreeGrafter"/>
</dbReference>
<keyword evidence="8" id="KW-1185">Reference proteome</keyword>
<dbReference type="Proteomes" id="UP000249340">
    <property type="component" value="Chromosome"/>
</dbReference>
<dbReference type="PANTHER" id="PTHR43396">
    <property type="entry name" value="FLAVOHEMOPROTEIN"/>
    <property type="match status" value="1"/>
</dbReference>
<dbReference type="GO" id="GO:0008941">
    <property type="term" value="F:nitric oxide dioxygenase NAD(P)H activity"/>
    <property type="evidence" value="ECO:0007669"/>
    <property type="project" value="TreeGrafter"/>
</dbReference>
<organism evidence="7 8">
    <name type="scientific">Peterkaempfera bronchialis</name>
    <dbReference type="NCBI Taxonomy" id="2126346"/>
    <lineage>
        <taxon>Bacteria</taxon>
        <taxon>Bacillati</taxon>
        <taxon>Actinomycetota</taxon>
        <taxon>Actinomycetes</taxon>
        <taxon>Kitasatosporales</taxon>
        <taxon>Streptomycetaceae</taxon>
        <taxon>Peterkaempfera</taxon>
    </lineage>
</organism>
<dbReference type="GO" id="GO:0046872">
    <property type="term" value="F:metal ion binding"/>
    <property type="evidence" value="ECO:0007669"/>
    <property type="project" value="UniProtKB-KW"/>
</dbReference>
<dbReference type="GO" id="GO:0019825">
    <property type="term" value="F:oxygen binding"/>
    <property type="evidence" value="ECO:0007669"/>
    <property type="project" value="InterPro"/>
</dbReference>
<dbReference type="PROSITE" id="PS01033">
    <property type="entry name" value="GLOBIN"/>
    <property type="match status" value="1"/>
</dbReference>
<dbReference type="AlphaFoldDB" id="A0A345SYD4"/>
<gene>
    <name evidence="7" type="ORF">C7M71_016220</name>
</gene>
<dbReference type="GO" id="GO:0071500">
    <property type="term" value="P:cellular response to nitrosative stress"/>
    <property type="evidence" value="ECO:0007669"/>
    <property type="project" value="TreeGrafter"/>
</dbReference>
<evidence type="ECO:0000256" key="4">
    <source>
        <dbReference type="ARBA" id="ARBA00023004"/>
    </source>
</evidence>
<comment type="similarity">
    <text evidence="5">Belongs to the globin family.</text>
</comment>
<keyword evidence="1 5" id="KW-0349">Heme</keyword>
<dbReference type="EMBL" id="CP031264">
    <property type="protein sequence ID" value="AXI78739.1"/>
    <property type="molecule type" value="Genomic_DNA"/>
</dbReference>
<reference evidence="8" key="1">
    <citation type="submission" date="2018-07" db="EMBL/GenBank/DDBJ databases">
        <title>Streptacidiphilus bronchialis DSM 106435 chromosome.</title>
        <authorList>
            <person name="Batra D."/>
            <person name="Gulvik C.A."/>
        </authorList>
    </citation>
    <scope>NUCLEOTIDE SEQUENCE [LARGE SCALE GENOMIC DNA]</scope>
    <source>
        <strain evidence="8">DSM 106435</strain>
    </source>
</reference>
<evidence type="ECO:0000313" key="7">
    <source>
        <dbReference type="EMBL" id="AXI78739.1"/>
    </source>
</evidence>
<name>A0A345SYD4_9ACTN</name>
<sequence length="165" mass="17843">MYRAISDCSSAQSVHRVTASLQSGPVTVNPILIKSSFSAVQPHGTEVTAWFYDHLFTHHPGVRGLFADHLDEQRDRLWAALGALVSHLEDTPTLVDMVRKLGRRHAGYGALPEHYPAVGASLIATLRHFAGDAWTPETEASWAAVYEVVSSTMIDAAAGEPTPAV</sequence>
<protein>
    <recommendedName>
        <fullName evidence="6">Globin domain-containing protein</fullName>
    </recommendedName>
</protein>
<evidence type="ECO:0000259" key="6">
    <source>
        <dbReference type="PROSITE" id="PS01033"/>
    </source>
</evidence>
<feature type="domain" description="Globin" evidence="6">
    <location>
        <begin position="20"/>
        <end position="158"/>
    </location>
</feature>
<dbReference type="OrthoDB" id="3213438at2"/>
<keyword evidence="2 5" id="KW-0561">Oxygen transport</keyword>
<dbReference type="InterPro" id="IPR000971">
    <property type="entry name" value="Globin"/>
</dbReference>
<dbReference type="GO" id="GO:0046210">
    <property type="term" value="P:nitric oxide catabolic process"/>
    <property type="evidence" value="ECO:0007669"/>
    <property type="project" value="TreeGrafter"/>
</dbReference>
<evidence type="ECO:0000313" key="8">
    <source>
        <dbReference type="Proteomes" id="UP000249340"/>
    </source>
</evidence>
<keyword evidence="5" id="KW-0813">Transport</keyword>
<evidence type="ECO:0000256" key="3">
    <source>
        <dbReference type="ARBA" id="ARBA00022723"/>
    </source>
</evidence>
<evidence type="ECO:0000256" key="1">
    <source>
        <dbReference type="ARBA" id="ARBA00022617"/>
    </source>
</evidence>
<evidence type="ECO:0000256" key="5">
    <source>
        <dbReference type="RuleBase" id="RU000356"/>
    </source>
</evidence>
<keyword evidence="4" id="KW-0408">Iron</keyword>
<dbReference type="InterPro" id="IPR009050">
    <property type="entry name" value="Globin-like_sf"/>
</dbReference>
<evidence type="ECO:0000256" key="2">
    <source>
        <dbReference type="ARBA" id="ARBA00022621"/>
    </source>
</evidence>
<dbReference type="PRINTS" id="PR01907">
    <property type="entry name" value="WORMGLOBIN"/>
</dbReference>
<dbReference type="Gene3D" id="1.10.490.10">
    <property type="entry name" value="Globins"/>
    <property type="match status" value="1"/>
</dbReference>